<evidence type="ECO:0000313" key="1">
    <source>
        <dbReference type="EMBL" id="KAL0120990.1"/>
    </source>
</evidence>
<gene>
    <name evidence="1" type="ORF">PUN28_008607</name>
</gene>
<reference evidence="1 2" key="1">
    <citation type="submission" date="2023-03" db="EMBL/GenBank/DDBJ databases">
        <title>High recombination rates correlate with genetic variation in Cardiocondyla obscurior ants.</title>
        <authorList>
            <person name="Errbii M."/>
        </authorList>
    </citation>
    <scope>NUCLEOTIDE SEQUENCE [LARGE SCALE GENOMIC DNA]</scope>
    <source>
        <strain evidence="1">Alpha-2009</strain>
        <tissue evidence="1">Whole body</tissue>
    </source>
</reference>
<name>A0AAW2G3I7_9HYME</name>
<comment type="caution">
    <text evidence="1">The sequence shown here is derived from an EMBL/GenBank/DDBJ whole genome shotgun (WGS) entry which is preliminary data.</text>
</comment>
<keyword evidence="2" id="KW-1185">Reference proteome</keyword>
<dbReference type="Proteomes" id="UP001430953">
    <property type="component" value="Unassembled WGS sequence"/>
</dbReference>
<protein>
    <submittedName>
        <fullName evidence="1">Uncharacterized protein</fullName>
    </submittedName>
</protein>
<dbReference type="EMBL" id="JADYXP020000007">
    <property type="protein sequence ID" value="KAL0120990.1"/>
    <property type="molecule type" value="Genomic_DNA"/>
</dbReference>
<evidence type="ECO:0000313" key="2">
    <source>
        <dbReference type="Proteomes" id="UP001430953"/>
    </source>
</evidence>
<organism evidence="1 2">
    <name type="scientific">Cardiocondyla obscurior</name>
    <dbReference type="NCBI Taxonomy" id="286306"/>
    <lineage>
        <taxon>Eukaryota</taxon>
        <taxon>Metazoa</taxon>
        <taxon>Ecdysozoa</taxon>
        <taxon>Arthropoda</taxon>
        <taxon>Hexapoda</taxon>
        <taxon>Insecta</taxon>
        <taxon>Pterygota</taxon>
        <taxon>Neoptera</taxon>
        <taxon>Endopterygota</taxon>
        <taxon>Hymenoptera</taxon>
        <taxon>Apocrita</taxon>
        <taxon>Aculeata</taxon>
        <taxon>Formicoidea</taxon>
        <taxon>Formicidae</taxon>
        <taxon>Myrmicinae</taxon>
        <taxon>Cardiocondyla</taxon>
    </lineage>
</organism>
<dbReference type="AlphaFoldDB" id="A0AAW2G3I7"/>
<accession>A0AAW2G3I7</accession>
<proteinExistence type="predicted"/>
<sequence>MPSSRTTVFSINYLTVALRNDRKSSRCVEHIIIYFPLPPLPPSPLCRTLVIKDADFCATECPPLPTKRTKIKRLSNAPREKIAILNYVYNRFLLSLGSRVDRCGARNRNCNYVITFRCTVFKFT</sequence>